<dbReference type="InterPro" id="IPR039527">
    <property type="entry name" value="PIGG/GPI7"/>
</dbReference>
<dbReference type="InterPro" id="IPR045687">
    <property type="entry name" value="PIGG/GPI7_C"/>
</dbReference>
<evidence type="ECO:0000256" key="7">
    <source>
        <dbReference type="ARBA" id="ARBA00022692"/>
    </source>
</evidence>
<keyword evidence="10 12" id="KW-0472">Membrane</keyword>
<dbReference type="InterPro" id="IPR037674">
    <property type="entry name" value="PIG-G_N"/>
</dbReference>
<dbReference type="CDD" id="cd16024">
    <property type="entry name" value="GPI_EPT_2"/>
    <property type="match status" value="1"/>
</dbReference>
<evidence type="ECO:0000313" key="14">
    <source>
        <dbReference type="EMBL" id="OBZ86005.1"/>
    </source>
</evidence>
<evidence type="ECO:0000313" key="15">
    <source>
        <dbReference type="Proteomes" id="UP000093000"/>
    </source>
</evidence>
<dbReference type="GO" id="GO:0051267">
    <property type="term" value="F:CP2 mannose-ethanolamine phosphotransferase activity"/>
    <property type="evidence" value="ECO:0007669"/>
    <property type="project" value="TreeGrafter"/>
</dbReference>
<evidence type="ECO:0000256" key="3">
    <source>
        <dbReference type="ARBA" id="ARBA00005315"/>
    </source>
</evidence>
<evidence type="ECO:0000256" key="6">
    <source>
        <dbReference type="ARBA" id="ARBA00022679"/>
    </source>
</evidence>
<dbReference type="InterPro" id="IPR002591">
    <property type="entry name" value="Phosphodiest/P_Trfase"/>
</dbReference>
<dbReference type="AlphaFoldDB" id="A0A1C7NA54"/>
<keyword evidence="15" id="KW-1185">Reference proteome</keyword>
<accession>A0A1C7NA54</accession>
<name>A0A1C7NA54_9FUNG</name>
<feature type="transmembrane region" description="Helical" evidence="12">
    <location>
        <begin position="639"/>
        <end position="665"/>
    </location>
</feature>
<evidence type="ECO:0000256" key="10">
    <source>
        <dbReference type="ARBA" id="ARBA00023136"/>
    </source>
</evidence>
<comment type="subcellular location">
    <subcellularLocation>
        <location evidence="1 12">Endoplasmic reticulum membrane</location>
        <topology evidence="1 12">Multi-pass membrane protein</topology>
    </subcellularLocation>
</comment>
<dbReference type="PANTHER" id="PTHR23072">
    <property type="entry name" value="PHOSPHATIDYLINOSITOL GLYCAN-RELATED"/>
    <property type="match status" value="1"/>
</dbReference>
<dbReference type="OrthoDB" id="272139at2759"/>
<comment type="caution">
    <text evidence="14">The sequence shown here is derived from an EMBL/GenBank/DDBJ whole genome shotgun (WGS) entry which is preliminary data.</text>
</comment>
<dbReference type="Proteomes" id="UP000093000">
    <property type="component" value="Unassembled WGS sequence"/>
</dbReference>
<comment type="similarity">
    <text evidence="3 12">Belongs to the PIGG/PIGN/PIGO family. PIGG subfamily.</text>
</comment>
<dbReference type="Gene3D" id="3.40.720.10">
    <property type="entry name" value="Alkaline Phosphatase, subunit A"/>
    <property type="match status" value="1"/>
</dbReference>
<feature type="transmembrane region" description="Helical" evidence="12">
    <location>
        <begin position="798"/>
        <end position="818"/>
    </location>
</feature>
<evidence type="ECO:0000256" key="5">
    <source>
        <dbReference type="ARBA" id="ARBA00022502"/>
    </source>
</evidence>
<gene>
    <name evidence="14" type="primary">las21</name>
    <name evidence="14" type="ORF">A0J61_05943</name>
</gene>
<feature type="transmembrane region" description="Helical" evidence="12">
    <location>
        <begin position="677"/>
        <end position="697"/>
    </location>
</feature>
<proteinExistence type="inferred from homology"/>
<organism evidence="14 15">
    <name type="scientific">Choanephora cucurbitarum</name>
    <dbReference type="NCBI Taxonomy" id="101091"/>
    <lineage>
        <taxon>Eukaryota</taxon>
        <taxon>Fungi</taxon>
        <taxon>Fungi incertae sedis</taxon>
        <taxon>Mucoromycota</taxon>
        <taxon>Mucoromycotina</taxon>
        <taxon>Mucoromycetes</taxon>
        <taxon>Mucorales</taxon>
        <taxon>Mucorineae</taxon>
        <taxon>Choanephoraceae</taxon>
        <taxon>Choanephoroideae</taxon>
        <taxon>Choanephora</taxon>
    </lineage>
</organism>
<evidence type="ECO:0000256" key="2">
    <source>
        <dbReference type="ARBA" id="ARBA00004687"/>
    </source>
</evidence>
<dbReference type="STRING" id="101091.A0A1C7NA54"/>
<evidence type="ECO:0000259" key="13">
    <source>
        <dbReference type="Pfam" id="PF19316"/>
    </source>
</evidence>
<dbReference type="InterPro" id="IPR017850">
    <property type="entry name" value="Alkaline_phosphatase_core_sf"/>
</dbReference>
<evidence type="ECO:0000256" key="12">
    <source>
        <dbReference type="RuleBase" id="RU367106"/>
    </source>
</evidence>
<keyword evidence="6 12" id="KW-0808">Transferase</keyword>
<feature type="transmembrane region" description="Helical" evidence="12">
    <location>
        <begin position="467"/>
        <end position="485"/>
    </location>
</feature>
<dbReference type="EMBL" id="LUGH01000337">
    <property type="protein sequence ID" value="OBZ86005.1"/>
    <property type="molecule type" value="Genomic_DNA"/>
</dbReference>
<feature type="transmembrane region" description="Helical" evidence="12">
    <location>
        <begin position="544"/>
        <end position="563"/>
    </location>
</feature>
<comment type="function">
    <text evidence="12">Ethanolamine phosphate transferase involved in glycosylphosphatidylinositol-anchor biosynthesis. Transfers ethanolamine phosphate to the GPI second mannose.</text>
</comment>
<feature type="transmembrane region" description="Helical" evidence="12">
    <location>
        <begin position="599"/>
        <end position="618"/>
    </location>
</feature>
<dbReference type="FunCoup" id="A0A1C7NA54">
    <property type="interactions" value="371"/>
</dbReference>
<keyword evidence="7 12" id="KW-0812">Transmembrane</keyword>
<feature type="transmembrane region" description="Helical" evidence="12">
    <location>
        <begin position="379"/>
        <end position="403"/>
    </location>
</feature>
<feature type="transmembrane region" description="Helical" evidence="12">
    <location>
        <begin position="505"/>
        <end position="524"/>
    </location>
</feature>
<evidence type="ECO:0000256" key="4">
    <source>
        <dbReference type="ARBA" id="ARBA00020830"/>
    </source>
</evidence>
<protein>
    <recommendedName>
        <fullName evidence="4 12">GPI ethanolamine phosphate transferase 2</fullName>
    </recommendedName>
</protein>
<dbReference type="UniPathway" id="UPA00196"/>
<feature type="domain" description="GPI ethanolamine phosphate transferase 2 C-terminal" evidence="13">
    <location>
        <begin position="376"/>
        <end position="815"/>
    </location>
</feature>
<dbReference type="Pfam" id="PF19316">
    <property type="entry name" value="PIGO_PIGG"/>
    <property type="match status" value="1"/>
</dbReference>
<reference evidence="14 15" key="1">
    <citation type="submission" date="2016-03" db="EMBL/GenBank/DDBJ databases">
        <title>Choanephora cucurbitarum.</title>
        <authorList>
            <person name="Min B."/>
            <person name="Park H."/>
            <person name="Park J.-H."/>
            <person name="Shin H.-D."/>
            <person name="Choi I.-G."/>
        </authorList>
    </citation>
    <scope>NUCLEOTIDE SEQUENCE [LARGE SCALE GENOMIC DNA]</scope>
    <source>
        <strain evidence="14 15">KUS-F28377</strain>
    </source>
</reference>
<sequence>MYTYKHSDFILGDNSGFDFVNSQIQKGIAFPFTAKATAPTVTLPRIKALTTGTIPSFLDAILNIAESDTTSSLANHDNWVYQYKQQGNRSIYFFGDDTWIRLFPDLFTKTDGTTSFYVSDTVQVDLNVTRHIETDLRDGQWDAAILHYLGLDHIGHLGGPKSPLMKPKQKEMDEAIEAIYRIVQEQDALKRQQDPAAKGTLMVVCGDHGMNEKGNHGGSSVGETSAALVFLSPKFKPHTPRSALVDLDRKYIFGHPIVDQIDLVPTLASLFSFPVPKNNLGKIIPELYQTNRDLSDVLKGLKSNAFQLGQLLSKTLPEVSLVSESADPTSLLYLKAAQSHQRYLHAKEKNEKEGRQAIELYYKFIDIAQSHLANTASDYSLNLMLTGVFLICLSTLPFIYWVLSGATRSDEGWNVCKYFSVFALVIYAMSMFSSSFVEEEHKVWYYLTQTVLFLTIVQRMRLSRLHVTHLPIFGLCEMVFLRVATMWCHEGLSDKVFSLSEDIQWHSVALTLMASFAFCMKSAYSHTQKQSIDVNQTAYIIQTMIKITFVLIVAINSILVFVYKMRSVTDISAIPVIYRDLLDWELVKPLDQVQLGKLIYNYQGAAFFVLLGLFYVTQRASLMAIEESSENKSKATLELFLYSLHPLVVLLNGTQNAILLFIFTLQFQLLQTTLLTVPTWLISVIFTCLAHCGFFLTGHTNSLASVDLSHAYVGVQEYNPFVIGFLTFCSNWSGGIWWMVAGWVIMAEREDWFHHLVIQSTVFSLVLSCLSISVTVLREHLFIWTVFSPKYLYQISWTCLYHWLVQTVVGSILVQYVFKWNTGRSALEREDS</sequence>
<dbReference type="GO" id="GO:0006506">
    <property type="term" value="P:GPI anchor biosynthetic process"/>
    <property type="evidence" value="ECO:0007669"/>
    <property type="project" value="UniProtKB-UniPathway"/>
</dbReference>
<evidence type="ECO:0000256" key="9">
    <source>
        <dbReference type="ARBA" id="ARBA00022989"/>
    </source>
</evidence>
<dbReference type="InParanoid" id="A0A1C7NA54"/>
<evidence type="ECO:0000256" key="11">
    <source>
        <dbReference type="ARBA" id="ARBA00023180"/>
    </source>
</evidence>
<feature type="transmembrane region" description="Helical" evidence="12">
    <location>
        <begin position="718"/>
        <end position="740"/>
    </location>
</feature>
<keyword evidence="9 12" id="KW-1133">Transmembrane helix</keyword>
<dbReference type="SUPFAM" id="SSF53649">
    <property type="entry name" value="Alkaline phosphatase-like"/>
    <property type="match status" value="1"/>
</dbReference>
<keyword evidence="8 12" id="KW-0256">Endoplasmic reticulum</keyword>
<keyword evidence="5 12" id="KW-0337">GPI-anchor biosynthesis</keyword>
<keyword evidence="11" id="KW-0325">Glycoprotein</keyword>
<feature type="transmembrane region" description="Helical" evidence="12">
    <location>
        <begin position="752"/>
        <end position="777"/>
    </location>
</feature>
<dbReference type="Pfam" id="PF01663">
    <property type="entry name" value="Phosphodiest"/>
    <property type="match status" value="1"/>
</dbReference>
<evidence type="ECO:0000256" key="1">
    <source>
        <dbReference type="ARBA" id="ARBA00004477"/>
    </source>
</evidence>
<comment type="pathway">
    <text evidence="2 12">Glycolipid biosynthesis; glycosylphosphatidylinositol-anchor biosynthesis.</text>
</comment>
<evidence type="ECO:0000256" key="8">
    <source>
        <dbReference type="ARBA" id="ARBA00022824"/>
    </source>
</evidence>
<dbReference type="PANTHER" id="PTHR23072:SF0">
    <property type="entry name" value="GPI ETHANOLAMINE PHOSPHATE TRANSFERASE 2"/>
    <property type="match status" value="1"/>
</dbReference>
<feature type="transmembrane region" description="Helical" evidence="12">
    <location>
        <begin position="415"/>
        <end position="437"/>
    </location>
</feature>
<dbReference type="GO" id="GO:0005789">
    <property type="term" value="C:endoplasmic reticulum membrane"/>
    <property type="evidence" value="ECO:0007669"/>
    <property type="project" value="UniProtKB-SubCell"/>
</dbReference>